<name>H2ISN5_RAHAC</name>
<dbReference type="InterPro" id="IPR038365">
    <property type="entry name" value="EcoRII_C_sf"/>
</dbReference>
<feature type="domain" description="Restriction endonuclease type II EcoRII N-terminal" evidence="2">
    <location>
        <begin position="13"/>
        <end position="164"/>
    </location>
</feature>
<keyword evidence="3" id="KW-0255">Endonuclease</keyword>
<proteinExistence type="predicted"/>
<dbReference type="SUPFAM" id="SSF52980">
    <property type="entry name" value="Restriction endonuclease-like"/>
    <property type="match status" value="1"/>
</dbReference>
<dbReference type="PATRIC" id="fig|745277.3.peg.3803"/>
<dbReference type="Pfam" id="PF09019">
    <property type="entry name" value="EcoRII-C"/>
    <property type="match status" value="1"/>
</dbReference>
<reference evidence="4" key="2">
    <citation type="submission" date="2012-01" db="EMBL/GenBank/DDBJ databases">
        <title>Complete sequence of chromosome of Rahnella aquatilis CIP 78.65.</title>
        <authorList>
            <person name="Lucas S."/>
            <person name="Han J."/>
            <person name="Lapidus A."/>
            <person name="Cheng J.-F."/>
            <person name="Goodwin L."/>
            <person name="Pitluck S."/>
            <person name="Peters L."/>
            <person name="Ovchinnikova G."/>
            <person name="Held B."/>
            <person name="Detter J.C."/>
            <person name="Han C."/>
            <person name="Tapia R."/>
            <person name="Land M."/>
            <person name="Hauser L."/>
            <person name="Kyrpides N."/>
            <person name="Ivanova N."/>
            <person name="Pagani I."/>
            <person name="Sobecky P."/>
            <person name="Martinez R."/>
            <person name="Woyke T."/>
        </authorList>
    </citation>
    <scope>NUCLEOTIDE SEQUENCE [LARGE SCALE GENOMIC DNA]</scope>
    <source>
        <strain evidence="4">ATCC 33071 / DSM 4594 / JCM 1683 / NBRC 105701 / NCIMB 13365 / CIP 78.65</strain>
    </source>
</reference>
<dbReference type="GO" id="GO:0003677">
    <property type="term" value="F:DNA binding"/>
    <property type="evidence" value="ECO:0007669"/>
    <property type="project" value="InterPro"/>
</dbReference>
<gene>
    <name evidence="3" type="ordered locus">Rahaq2_3964</name>
</gene>
<dbReference type="InterPro" id="IPR023372">
    <property type="entry name" value="Rest_endonuc_II_EcoRII_N"/>
</dbReference>
<organism evidence="3 4">
    <name type="scientific">Rahnella aquatilis (strain ATCC 33071 / DSM 4594 / JCM 1683 / NBRC 105701 / NCIMB 13365 / CIP 78.65)</name>
    <dbReference type="NCBI Taxonomy" id="745277"/>
    <lineage>
        <taxon>Bacteria</taxon>
        <taxon>Pseudomonadati</taxon>
        <taxon>Pseudomonadota</taxon>
        <taxon>Gammaproteobacteria</taxon>
        <taxon>Enterobacterales</taxon>
        <taxon>Yersiniaceae</taxon>
        <taxon>Rahnella</taxon>
    </lineage>
</organism>
<keyword evidence="3" id="KW-0378">Hydrolase</keyword>
<evidence type="ECO:0000313" key="3">
    <source>
        <dbReference type="EMBL" id="AEX53739.1"/>
    </source>
</evidence>
<dbReference type="Gene3D" id="3.40.91.80">
    <property type="match status" value="1"/>
</dbReference>
<dbReference type="Gene3D" id="2.40.330.10">
    <property type="entry name" value="DNA-binding pseudobarrel domain"/>
    <property type="match status" value="1"/>
</dbReference>
<dbReference type="SUPFAM" id="SSF101936">
    <property type="entry name" value="DNA-binding pseudobarrel domain"/>
    <property type="match status" value="1"/>
</dbReference>
<dbReference type="KEGG" id="raq:Rahaq2_3964"/>
<evidence type="ECO:0000259" key="1">
    <source>
        <dbReference type="Pfam" id="PF09019"/>
    </source>
</evidence>
<evidence type="ECO:0000313" key="4">
    <source>
        <dbReference type="Proteomes" id="UP000009010"/>
    </source>
</evidence>
<dbReference type="InterPro" id="IPR015109">
    <property type="entry name" value="Restrct_endonuc_II_EcoRII_C"/>
</dbReference>
<dbReference type="eggNOG" id="ENOG502Z7XX">
    <property type="taxonomic scope" value="Bacteria"/>
</dbReference>
<dbReference type="Pfam" id="PF09217">
    <property type="entry name" value="EcoRII-N"/>
    <property type="match status" value="1"/>
</dbReference>
<evidence type="ECO:0000259" key="2">
    <source>
        <dbReference type="Pfam" id="PF09217"/>
    </source>
</evidence>
<accession>H2ISN5</accession>
<protein>
    <submittedName>
        <fullName evidence="3">C terminal/Restriction endonuclease N-terminal</fullName>
    </submittedName>
</protein>
<reference evidence="3 4" key="1">
    <citation type="journal article" date="2012" name="J. Bacteriol.">
        <title>Complete Genome Sequence of Rahnella aquatilis CIP 78.65.</title>
        <authorList>
            <person name="Martinez R.J."/>
            <person name="Bruce D."/>
            <person name="Detter C."/>
            <person name="Goodwin L.A."/>
            <person name="Han J."/>
            <person name="Han C.S."/>
            <person name="Held B."/>
            <person name="Land M.L."/>
            <person name="Mikhailova N."/>
            <person name="Nolan M."/>
            <person name="Pennacchio L."/>
            <person name="Pitluck S."/>
            <person name="Tapia R."/>
            <person name="Woyke T."/>
            <person name="Sobecky P.A."/>
        </authorList>
    </citation>
    <scope>NUCLEOTIDE SEQUENCE [LARGE SCALE GENOMIC DNA]</scope>
    <source>
        <strain evidence="4">ATCC 33071 / DSM 4594 / JCM 1683 / NBRC 105701 / NCIMB 13365 / CIP 78.65</strain>
    </source>
</reference>
<dbReference type="EMBL" id="CP003244">
    <property type="protein sequence ID" value="AEX53739.1"/>
    <property type="molecule type" value="Genomic_DNA"/>
</dbReference>
<dbReference type="RefSeq" id="WP_015698793.1">
    <property type="nucleotide sequence ID" value="NC_016818.1"/>
</dbReference>
<dbReference type="AlphaFoldDB" id="H2ISN5"/>
<dbReference type="Proteomes" id="UP000009010">
    <property type="component" value="Chromosome"/>
</dbReference>
<feature type="domain" description="Restriction endonuclease type II EcoRII C-terminal" evidence="1">
    <location>
        <begin position="232"/>
        <end position="396"/>
    </location>
</feature>
<dbReference type="OrthoDB" id="9797574at2"/>
<keyword evidence="3" id="KW-0540">Nuclease</keyword>
<dbReference type="STRING" id="745277.Rahaq2_3964"/>
<dbReference type="InterPro" id="IPR015300">
    <property type="entry name" value="DNA-bd_pseudobarrel_sf"/>
</dbReference>
<sequence>MKTLDEFISEKGNPEWVIYMKRLSANDTGATGGHQVGIYIPKITRDTLFPSINRVDCDNPSIPLSAKIVSHDIEEQTVNAIYYNSKLAKQQKKGRNESRITSWGGKKSPIQDPENTGSLLILAFKKQTELADCMYLEAWICRSIEEEDLLETITGEILPGISVFNSGDSVFGGVTAIQENKTNKKFKIPDGWATTFPSGSEIISYLPNLFKFKSTTPDSLVLERRKAEFSLFLHIEEFHVLHKIKDGFNSVNEFIALANSVSNRRKSRAGKSLELHLEVIFKDNNLLDFSTQCVTEGNKKPDFIFPSGQAYHDFNYPEEKLRMLAVKTTCKDRWRQAINEADKIKKVHLFTLQEGVSVNQFNEMKEAGIILVVPKPLHEKYPKDIRMELVTLEDFIEGTKVIYQI</sequence>
<dbReference type="GO" id="GO:0009307">
    <property type="term" value="P:DNA restriction-modification system"/>
    <property type="evidence" value="ECO:0007669"/>
    <property type="project" value="InterPro"/>
</dbReference>
<dbReference type="REBASE" id="46285">
    <property type="entry name" value="Raq78ORF3962P"/>
</dbReference>
<dbReference type="InterPro" id="IPR011335">
    <property type="entry name" value="Restrct_endonuc-II-like"/>
</dbReference>
<dbReference type="HOGENOM" id="CLU_042008_1_0_6"/>
<dbReference type="GO" id="GO:0009036">
    <property type="term" value="F:type II site-specific deoxyribonuclease activity"/>
    <property type="evidence" value="ECO:0007669"/>
    <property type="project" value="InterPro"/>
</dbReference>
<keyword evidence="4" id="KW-1185">Reference proteome</keyword>